<accession>A0AA49FNE8</accession>
<comment type="function">
    <text evidence="4">Part of the outer membrane protein assembly complex, which is involved in assembly and insertion of beta-barrel proteins into the outer membrane.</text>
</comment>
<name>A0AA49FNE8_9PROT</name>
<dbReference type="GO" id="GO:0043165">
    <property type="term" value="P:Gram-negative-bacterium-type cell outer membrane assembly"/>
    <property type="evidence" value="ECO:0007669"/>
    <property type="project" value="UniProtKB-UniRule"/>
</dbReference>
<proteinExistence type="inferred from homology"/>
<feature type="domain" description="Pyrrolo-quinoline quinone repeat" evidence="5">
    <location>
        <begin position="81"/>
        <end position="313"/>
    </location>
</feature>
<comment type="subunit">
    <text evidence="4">Part of the Bam complex.</text>
</comment>
<dbReference type="AlphaFoldDB" id="A0AA49FNE8"/>
<dbReference type="PANTHER" id="PTHR34512">
    <property type="entry name" value="CELL SURFACE PROTEIN"/>
    <property type="match status" value="1"/>
</dbReference>
<reference evidence="6" key="1">
    <citation type="journal article" date="2023" name="Nat. Microbiol.">
        <title>Enrichment and characterization of a nitric oxide-reducing microbial community in a continuous bioreactor.</title>
        <authorList>
            <person name="Garrido-Amador P."/>
            <person name="Stortenbeker N."/>
            <person name="Wessels H.J.C.T."/>
            <person name="Speth D.R."/>
            <person name="Garcia-Heredia I."/>
            <person name="Kartal B."/>
        </authorList>
    </citation>
    <scope>NUCLEOTIDE SEQUENCE</scope>
    <source>
        <strain evidence="6">MAG1</strain>
    </source>
</reference>
<keyword evidence="3 4" id="KW-0998">Cell outer membrane</keyword>
<dbReference type="InterPro" id="IPR011047">
    <property type="entry name" value="Quinoprotein_ADH-like_sf"/>
</dbReference>
<organism evidence="6">
    <name type="scientific">Candidatus Nitricoxidivorans perseverans</name>
    <dbReference type="NCBI Taxonomy" id="2975601"/>
    <lineage>
        <taxon>Bacteria</taxon>
        <taxon>Pseudomonadati</taxon>
        <taxon>Pseudomonadota</taxon>
        <taxon>Betaproteobacteria</taxon>
        <taxon>Nitrosomonadales</taxon>
        <taxon>Sterolibacteriaceae</taxon>
        <taxon>Candidatus Nitricoxidivorans</taxon>
    </lineage>
</organism>
<dbReference type="KEGG" id="npv:OHM77_03945"/>
<dbReference type="PANTHER" id="PTHR34512:SF30">
    <property type="entry name" value="OUTER MEMBRANE PROTEIN ASSEMBLY FACTOR BAMB"/>
    <property type="match status" value="1"/>
</dbReference>
<evidence type="ECO:0000256" key="1">
    <source>
        <dbReference type="ARBA" id="ARBA00022729"/>
    </source>
</evidence>
<evidence type="ECO:0000256" key="2">
    <source>
        <dbReference type="ARBA" id="ARBA00023136"/>
    </source>
</evidence>
<dbReference type="InterPro" id="IPR017687">
    <property type="entry name" value="BamB"/>
</dbReference>
<comment type="subcellular location">
    <subcellularLocation>
        <location evidence="4">Cell outer membrane</location>
        <topology evidence="4">Lipid-anchor</topology>
    </subcellularLocation>
</comment>
<protein>
    <recommendedName>
        <fullName evidence="4">Outer membrane protein assembly factor BamB</fullName>
    </recommendedName>
</protein>
<dbReference type="PROSITE" id="PS51257">
    <property type="entry name" value="PROKAR_LIPOPROTEIN"/>
    <property type="match status" value="1"/>
</dbReference>
<keyword evidence="4" id="KW-0449">Lipoprotein</keyword>
<dbReference type="Gene3D" id="2.130.10.10">
    <property type="entry name" value="YVTN repeat-like/Quinoprotein amine dehydrogenase"/>
    <property type="match status" value="1"/>
</dbReference>
<keyword evidence="1 4" id="KW-0732">Signal</keyword>
<dbReference type="NCBIfam" id="TIGR03300">
    <property type="entry name" value="assembly_YfgL"/>
    <property type="match status" value="1"/>
</dbReference>
<dbReference type="Pfam" id="PF13360">
    <property type="entry name" value="PQQ_2"/>
    <property type="match status" value="1"/>
</dbReference>
<gene>
    <name evidence="4 6" type="primary">bamB</name>
    <name evidence="6" type="ORF">OHM77_03945</name>
</gene>
<dbReference type="InterPro" id="IPR002372">
    <property type="entry name" value="PQQ_rpt_dom"/>
</dbReference>
<keyword evidence="2 4" id="KW-0472">Membrane</keyword>
<dbReference type="SUPFAM" id="SSF50998">
    <property type="entry name" value="Quinoprotein alcohol dehydrogenase-like"/>
    <property type="match status" value="1"/>
</dbReference>
<sequence>MRPFAAWVAAILTLGGCSTISETAGKLNPFSPSAPKVKPAELATLQPTAEMRFLWQAGVGGAGEFVFTPAVVGDSVYAAARDGTVARFDGGRQVWRVSAGQILSGGVGSDGKRVAVGTLKGEVLVFSAETGALAWKARVTSEILAAPAMGDGLVVVRSGDSRIFGFEAADGKRRWVYQRSTPALSLRSQVGMTLSADGQAILAGFPGGKLVAISPKNGAALWEGTVALPRGATELERVADITSPPVMAGREICAVAFQGRVACFDLASGNALWARDLSSSAGLDLDGRHVFVSDDKGAIHAFDRGNGASLWKQDKLFMRGLSRPIVLGSHMAVADYQGVVHLLRGEDGAFAARLNTDGSAVLADPQRIPGGILVQTVKGGLFALAVN</sequence>
<dbReference type="InterPro" id="IPR015943">
    <property type="entry name" value="WD40/YVTN_repeat-like_dom_sf"/>
</dbReference>
<dbReference type="SMART" id="SM00564">
    <property type="entry name" value="PQQ"/>
    <property type="match status" value="6"/>
</dbReference>
<dbReference type="Proteomes" id="UP001234916">
    <property type="component" value="Chromosome"/>
</dbReference>
<evidence type="ECO:0000256" key="4">
    <source>
        <dbReference type="HAMAP-Rule" id="MF_00923"/>
    </source>
</evidence>
<dbReference type="InterPro" id="IPR018391">
    <property type="entry name" value="PQQ_b-propeller_rpt"/>
</dbReference>
<dbReference type="GO" id="GO:0009279">
    <property type="term" value="C:cell outer membrane"/>
    <property type="evidence" value="ECO:0007669"/>
    <property type="project" value="UniProtKB-SubCell"/>
</dbReference>
<comment type="similarity">
    <text evidence="4">Belongs to the BamB family.</text>
</comment>
<evidence type="ECO:0000256" key="3">
    <source>
        <dbReference type="ARBA" id="ARBA00023237"/>
    </source>
</evidence>
<dbReference type="GO" id="GO:0051205">
    <property type="term" value="P:protein insertion into membrane"/>
    <property type="evidence" value="ECO:0007669"/>
    <property type="project" value="UniProtKB-UniRule"/>
</dbReference>
<evidence type="ECO:0000313" key="6">
    <source>
        <dbReference type="EMBL" id="WIM07024.1"/>
    </source>
</evidence>
<keyword evidence="4" id="KW-0564">Palmitate</keyword>
<evidence type="ECO:0000259" key="5">
    <source>
        <dbReference type="Pfam" id="PF13360"/>
    </source>
</evidence>
<dbReference type="EMBL" id="CP107246">
    <property type="protein sequence ID" value="WIM07024.1"/>
    <property type="molecule type" value="Genomic_DNA"/>
</dbReference>
<dbReference type="HAMAP" id="MF_00923">
    <property type="entry name" value="OM_assembly_BamB"/>
    <property type="match status" value="1"/>
</dbReference>